<feature type="domain" description="RNA-binding S4" evidence="6">
    <location>
        <begin position="4"/>
        <end position="62"/>
    </location>
</feature>
<dbReference type="InterPro" id="IPR000748">
    <property type="entry name" value="PsdUridine_synth_RsuA/RluB/E/F"/>
</dbReference>
<dbReference type="Proteomes" id="UP000184529">
    <property type="component" value="Unassembled WGS sequence"/>
</dbReference>
<dbReference type="Gene3D" id="3.30.70.580">
    <property type="entry name" value="Pseudouridine synthase I, catalytic domain, N-terminal subdomain"/>
    <property type="match status" value="1"/>
</dbReference>
<dbReference type="InterPro" id="IPR002942">
    <property type="entry name" value="S4_RNA-bd"/>
</dbReference>
<dbReference type="GO" id="GO:0005829">
    <property type="term" value="C:cytosol"/>
    <property type="evidence" value="ECO:0007669"/>
    <property type="project" value="UniProtKB-ARBA"/>
</dbReference>
<sequence length="244" mass="27102">MPMERLQKVMARAGVASRRHCEELIAAGMVKVNGQVVTRLGTRVDPGRDTIEVAGRVLPRQPQEKVYILLNKPRGYVTTVKDPQGRPKVMDLLRGIKLRVYPVGRLDYDSEGLLLLTNDGELAFALTHPRHQVPKTYLVLVKGLPGNDKLARMAGGLVLEDGPTAPAKVRLVGKKNGNALLEITTHEGKKRLVRRMCAHIGHPVLRLKRTRIGSLTLKGLKPGRYRFLTREEIRQLRQAAGLGT</sequence>
<proteinExistence type="inferred from homology"/>
<keyword evidence="2 4" id="KW-0694">RNA-binding</keyword>
<dbReference type="GO" id="GO:0000455">
    <property type="term" value="P:enzyme-directed rRNA pseudouridine synthesis"/>
    <property type="evidence" value="ECO:0007669"/>
    <property type="project" value="UniProtKB-ARBA"/>
</dbReference>
<dbReference type="CDD" id="cd00165">
    <property type="entry name" value="S4"/>
    <property type="match status" value="1"/>
</dbReference>
<dbReference type="GO" id="GO:0120159">
    <property type="term" value="F:rRNA pseudouridine synthase activity"/>
    <property type="evidence" value="ECO:0007669"/>
    <property type="project" value="UniProtKB-ARBA"/>
</dbReference>
<evidence type="ECO:0000259" key="6">
    <source>
        <dbReference type="SMART" id="SM00363"/>
    </source>
</evidence>
<dbReference type="EC" id="5.4.99.-" evidence="5"/>
<dbReference type="FunFam" id="3.10.290.10:FF:000003">
    <property type="entry name" value="Pseudouridine synthase"/>
    <property type="match status" value="1"/>
</dbReference>
<comment type="similarity">
    <text evidence="1 5">Belongs to the pseudouridine synthase RsuA family.</text>
</comment>
<evidence type="ECO:0000256" key="4">
    <source>
        <dbReference type="PROSITE-ProRule" id="PRU00182"/>
    </source>
</evidence>
<dbReference type="PANTHER" id="PTHR47683">
    <property type="entry name" value="PSEUDOURIDINE SYNTHASE FAMILY PROTEIN-RELATED"/>
    <property type="match status" value="1"/>
</dbReference>
<dbReference type="PROSITE" id="PS50889">
    <property type="entry name" value="S4"/>
    <property type="match status" value="1"/>
</dbReference>
<protein>
    <recommendedName>
        <fullName evidence="5">Pseudouridine synthase</fullName>
        <ecNumber evidence="5">5.4.99.-</ecNumber>
    </recommendedName>
</protein>
<gene>
    <name evidence="7" type="ORF">SAMN02745219_02002</name>
</gene>
<evidence type="ECO:0000313" key="7">
    <source>
        <dbReference type="EMBL" id="SHJ20986.1"/>
    </source>
</evidence>
<dbReference type="SUPFAM" id="SSF55120">
    <property type="entry name" value="Pseudouridine synthase"/>
    <property type="match status" value="1"/>
</dbReference>
<dbReference type="RefSeq" id="WP_084062269.1">
    <property type="nucleotide sequence ID" value="NZ_FQZM01000023.1"/>
</dbReference>
<accession>A0A1M6HFN4</accession>
<name>A0A1M6HFN4_9FIRM</name>
<dbReference type="GO" id="GO:0003723">
    <property type="term" value="F:RNA binding"/>
    <property type="evidence" value="ECO:0007669"/>
    <property type="project" value="UniProtKB-KW"/>
</dbReference>
<dbReference type="PANTHER" id="PTHR47683:SF2">
    <property type="entry name" value="RNA-BINDING S4 DOMAIN-CONTAINING PROTEIN"/>
    <property type="match status" value="1"/>
</dbReference>
<dbReference type="EMBL" id="FQZM01000023">
    <property type="protein sequence ID" value="SHJ20986.1"/>
    <property type="molecule type" value="Genomic_DNA"/>
</dbReference>
<dbReference type="Gene3D" id="3.10.290.10">
    <property type="entry name" value="RNA-binding S4 domain"/>
    <property type="match status" value="1"/>
</dbReference>
<dbReference type="SMART" id="SM00363">
    <property type="entry name" value="S4"/>
    <property type="match status" value="1"/>
</dbReference>
<dbReference type="CDD" id="cd02870">
    <property type="entry name" value="PseudoU_synth_RsuA_like"/>
    <property type="match status" value="1"/>
</dbReference>
<dbReference type="Gene3D" id="3.30.70.1560">
    <property type="entry name" value="Alpha-L RNA-binding motif"/>
    <property type="match status" value="1"/>
</dbReference>
<keyword evidence="3 5" id="KW-0413">Isomerase</keyword>
<evidence type="ECO:0000256" key="2">
    <source>
        <dbReference type="ARBA" id="ARBA00022884"/>
    </source>
</evidence>
<dbReference type="SUPFAM" id="SSF55174">
    <property type="entry name" value="Alpha-L RNA-binding motif"/>
    <property type="match status" value="1"/>
</dbReference>
<dbReference type="Pfam" id="PF01479">
    <property type="entry name" value="S4"/>
    <property type="match status" value="1"/>
</dbReference>
<dbReference type="InterPro" id="IPR036986">
    <property type="entry name" value="S4_RNA-bd_sf"/>
</dbReference>
<dbReference type="InterPro" id="IPR050343">
    <property type="entry name" value="RsuA_PseudoU_synthase"/>
</dbReference>
<dbReference type="InterPro" id="IPR020103">
    <property type="entry name" value="PsdUridine_synth_cat_dom_sf"/>
</dbReference>
<dbReference type="STRING" id="1121432.SAMN02745219_02002"/>
<dbReference type="NCBIfam" id="TIGR00093">
    <property type="entry name" value="pseudouridine synthase"/>
    <property type="match status" value="1"/>
</dbReference>
<dbReference type="InterPro" id="IPR006145">
    <property type="entry name" value="PsdUridine_synth_RsuA/RluA"/>
</dbReference>
<reference evidence="8" key="1">
    <citation type="submission" date="2016-11" db="EMBL/GenBank/DDBJ databases">
        <authorList>
            <person name="Varghese N."/>
            <person name="Submissions S."/>
        </authorList>
    </citation>
    <scope>NUCLEOTIDE SEQUENCE [LARGE SCALE GENOMIC DNA]</scope>
    <source>
        <strain evidence="8">DSM 16057</strain>
    </source>
</reference>
<evidence type="ECO:0000256" key="3">
    <source>
        <dbReference type="ARBA" id="ARBA00023235"/>
    </source>
</evidence>
<dbReference type="AlphaFoldDB" id="A0A1M6HFN4"/>
<organism evidence="7 8">
    <name type="scientific">Desulfofundulus thermosubterraneus DSM 16057</name>
    <dbReference type="NCBI Taxonomy" id="1121432"/>
    <lineage>
        <taxon>Bacteria</taxon>
        <taxon>Bacillati</taxon>
        <taxon>Bacillota</taxon>
        <taxon>Clostridia</taxon>
        <taxon>Eubacteriales</taxon>
        <taxon>Peptococcaceae</taxon>
        <taxon>Desulfofundulus</taxon>
    </lineage>
</organism>
<evidence type="ECO:0000256" key="1">
    <source>
        <dbReference type="ARBA" id="ARBA00008348"/>
    </source>
</evidence>
<dbReference type="FunFam" id="3.30.70.1560:FF:000001">
    <property type="entry name" value="Pseudouridine synthase"/>
    <property type="match status" value="1"/>
</dbReference>
<keyword evidence="8" id="KW-1185">Reference proteome</keyword>
<dbReference type="InterPro" id="IPR020094">
    <property type="entry name" value="TruA/RsuA/RluB/E/F_N"/>
</dbReference>
<evidence type="ECO:0000313" key="8">
    <source>
        <dbReference type="Proteomes" id="UP000184529"/>
    </source>
</evidence>
<dbReference type="Pfam" id="PF00849">
    <property type="entry name" value="PseudoU_synth_2"/>
    <property type="match status" value="1"/>
</dbReference>
<dbReference type="InterPro" id="IPR018496">
    <property type="entry name" value="PsdUridine_synth_RsuA/RluB_CS"/>
</dbReference>
<dbReference type="InterPro" id="IPR042092">
    <property type="entry name" value="PsdUridine_s_RsuA/RluB/E/F_cat"/>
</dbReference>
<dbReference type="PROSITE" id="PS01149">
    <property type="entry name" value="PSI_RSU"/>
    <property type="match status" value="1"/>
</dbReference>
<evidence type="ECO:0000256" key="5">
    <source>
        <dbReference type="RuleBase" id="RU003887"/>
    </source>
</evidence>